<gene>
    <name evidence="2" type="ORF">CEW81_14060</name>
</gene>
<reference evidence="2 3" key="1">
    <citation type="submission" date="2017-06" db="EMBL/GenBank/DDBJ databases">
        <title>Origin of plasmid-mediated fosfomycin resistance gene fosA3.</title>
        <authorList>
            <person name="Ito R."/>
            <person name="Pacey M.P."/>
            <person name="Doi Y."/>
        </authorList>
    </citation>
    <scope>NUCLEOTIDE SEQUENCE [LARGE SCALE GENOMIC DNA]</scope>
    <source>
        <strain evidence="2 3">YDC799</strain>
    </source>
</reference>
<evidence type="ECO:0000313" key="3">
    <source>
        <dbReference type="Proteomes" id="UP000197098"/>
    </source>
</evidence>
<dbReference type="SUPFAM" id="SSF141868">
    <property type="entry name" value="EAL domain-like"/>
    <property type="match status" value="1"/>
</dbReference>
<dbReference type="InterPro" id="IPR035919">
    <property type="entry name" value="EAL_sf"/>
</dbReference>
<dbReference type="Proteomes" id="UP000197098">
    <property type="component" value="Chromosome"/>
</dbReference>
<evidence type="ECO:0000259" key="1">
    <source>
        <dbReference type="Pfam" id="PF00563"/>
    </source>
</evidence>
<evidence type="ECO:0000313" key="2">
    <source>
        <dbReference type="EMBL" id="ASG63549.1"/>
    </source>
</evidence>
<feature type="domain" description="EAL" evidence="1">
    <location>
        <begin position="18"/>
        <end position="203"/>
    </location>
</feature>
<name>A0A248KJ63_9ENTR</name>
<protein>
    <recommendedName>
        <fullName evidence="1">EAL domain-containing protein</fullName>
    </recommendedName>
</protein>
<dbReference type="AlphaFoldDB" id="A0A248KJ63"/>
<accession>A0A248KJ63</accession>
<organism evidence="2 3">
    <name type="scientific">Kluyvera genomosp. 3</name>
    <dbReference type="NCBI Taxonomy" id="2774055"/>
    <lineage>
        <taxon>Bacteria</taxon>
        <taxon>Pseudomonadati</taxon>
        <taxon>Pseudomonadota</taxon>
        <taxon>Gammaproteobacteria</taxon>
        <taxon>Enterobacterales</taxon>
        <taxon>Enterobacteriaceae</taxon>
        <taxon>Kluyvera</taxon>
    </lineage>
</organism>
<dbReference type="Gene3D" id="3.20.20.450">
    <property type="entry name" value="EAL domain"/>
    <property type="match status" value="1"/>
</dbReference>
<sequence length="230" mass="26241">MKHIVADLGVMRHPDIVHFRLEPLVDLNASRIIAYEVLSELQGNLNPENWFSQLSGREQITILCQQLRCVSIKVKETCFYNLSVEGFLTLNHRDIAEIAMFPRVCLEVSDATVLKYLNEKELYVFFKNISRLRFLGVKIWIDDFSVNDLITLPSYQGNVDGIKIDKNEIHSRHLVGIVNLVRKILRNVPVLIEGVESERDLNTSIISGPISLKAITGRIKILSLFNLSVK</sequence>
<proteinExistence type="predicted"/>
<dbReference type="InterPro" id="IPR001633">
    <property type="entry name" value="EAL_dom"/>
</dbReference>
<dbReference type="EMBL" id="CP022114">
    <property type="protein sequence ID" value="ASG63549.1"/>
    <property type="molecule type" value="Genomic_DNA"/>
</dbReference>
<dbReference type="Pfam" id="PF00563">
    <property type="entry name" value="EAL"/>
    <property type="match status" value="1"/>
</dbReference>